<dbReference type="NCBIfam" id="TIGR04335">
    <property type="entry name" value="AmmeMemoSam_A"/>
    <property type="match status" value="1"/>
</dbReference>
<name>A0A2L1GMD0_9BACT</name>
<dbReference type="InterPro" id="IPR002733">
    <property type="entry name" value="AMMECR1_domain"/>
</dbReference>
<evidence type="ECO:0000313" key="3">
    <source>
        <dbReference type="Proteomes" id="UP000239867"/>
    </source>
</evidence>
<dbReference type="InterPro" id="IPR023473">
    <property type="entry name" value="AMMECR1"/>
</dbReference>
<dbReference type="Pfam" id="PF01871">
    <property type="entry name" value="AMMECR1"/>
    <property type="match status" value="1"/>
</dbReference>
<proteinExistence type="predicted"/>
<dbReference type="RefSeq" id="WP_104936060.1">
    <property type="nucleotide sequence ID" value="NZ_CP021255.1"/>
</dbReference>
<evidence type="ECO:0000259" key="1">
    <source>
        <dbReference type="PROSITE" id="PS51112"/>
    </source>
</evidence>
<dbReference type="PANTHER" id="PTHR13016:SF0">
    <property type="entry name" value="AMME SYNDROME CANDIDATE GENE 1 PROTEIN"/>
    <property type="match status" value="1"/>
</dbReference>
<sequence>MRTQGAYLDGRQQQALLAWARQAIARAVHAGDGAAGGSLPDEPVFREKRAAFVTLTRNGRLRGCIGTLLAVESLGDSVRHNALNAALRDPRFAPLAAAELPEIRIEISVLDAPAPLVYRDSEDLLSQLQAERPGLILEADGHRATFLPQVWAQLPEARDFLSALCRKAGLPMDAWQDSGLCYRRYAVQCFREKQ</sequence>
<dbReference type="InterPro" id="IPR036071">
    <property type="entry name" value="AMMECR1_dom_sf"/>
</dbReference>
<dbReference type="OrthoDB" id="9782820at2"/>
<feature type="domain" description="AMMECR1" evidence="1">
    <location>
        <begin position="11"/>
        <end position="194"/>
    </location>
</feature>
<dbReference type="InterPro" id="IPR027485">
    <property type="entry name" value="AMMECR1_N"/>
</dbReference>
<dbReference type="PANTHER" id="PTHR13016">
    <property type="entry name" value="AMMECR1 HOMOLOG"/>
    <property type="match status" value="1"/>
</dbReference>
<dbReference type="Gene3D" id="3.30.1490.150">
    <property type="entry name" value="Hypothetical protein ph0010, domain 2"/>
    <property type="match status" value="1"/>
</dbReference>
<dbReference type="KEGG" id="deo:CAY53_04115"/>
<accession>A0A2L1GMD0</accession>
<dbReference type="PROSITE" id="PS51112">
    <property type="entry name" value="AMMECR1"/>
    <property type="match status" value="1"/>
</dbReference>
<organism evidence="2 3">
    <name type="scientific">Desulfobulbus oralis</name>
    <dbReference type="NCBI Taxonomy" id="1986146"/>
    <lineage>
        <taxon>Bacteria</taxon>
        <taxon>Pseudomonadati</taxon>
        <taxon>Thermodesulfobacteriota</taxon>
        <taxon>Desulfobulbia</taxon>
        <taxon>Desulfobulbales</taxon>
        <taxon>Desulfobulbaceae</taxon>
        <taxon>Desulfobulbus</taxon>
    </lineage>
</organism>
<dbReference type="InterPro" id="IPR027623">
    <property type="entry name" value="AmmeMemoSam_A"/>
</dbReference>
<keyword evidence="3" id="KW-1185">Reference proteome</keyword>
<gene>
    <name evidence="2" type="ORF">CAY53_04115</name>
</gene>
<dbReference type="NCBIfam" id="TIGR00296">
    <property type="entry name" value="TIGR00296 family protein"/>
    <property type="match status" value="1"/>
</dbReference>
<dbReference type="Proteomes" id="UP000239867">
    <property type="component" value="Chromosome"/>
</dbReference>
<dbReference type="SUPFAM" id="SSF143447">
    <property type="entry name" value="AMMECR1-like"/>
    <property type="match status" value="1"/>
</dbReference>
<dbReference type="EMBL" id="CP021255">
    <property type="protein sequence ID" value="AVD70767.1"/>
    <property type="molecule type" value="Genomic_DNA"/>
</dbReference>
<dbReference type="AlphaFoldDB" id="A0A2L1GMD0"/>
<dbReference type="Gene3D" id="3.30.700.20">
    <property type="entry name" value="Hypothetical protein ph0010, domain 1"/>
    <property type="match status" value="1"/>
</dbReference>
<reference evidence="2 3" key="1">
    <citation type="journal article" date="2018" name="MBio">
        <title>Insights into the evolution of host association through the isolation and characterization of a novel human periodontal pathobiont, Desulfobulbus oralis.</title>
        <authorList>
            <person name="Cross K.L."/>
            <person name="Chirania P."/>
            <person name="Xiong W."/>
            <person name="Beall C.J."/>
            <person name="Elkins J.G."/>
            <person name="Giannone R.J."/>
            <person name="Griffen A.L."/>
            <person name="Guss A.M."/>
            <person name="Hettich R.L."/>
            <person name="Joshi S.S."/>
            <person name="Mokrzan E.M."/>
            <person name="Martin R.K."/>
            <person name="Zhulin I.B."/>
            <person name="Leys E.J."/>
            <person name="Podar M."/>
        </authorList>
    </citation>
    <scope>NUCLEOTIDE SEQUENCE [LARGE SCALE GENOMIC DNA]</scope>
    <source>
        <strain evidence="2 3">ORNL</strain>
    </source>
</reference>
<protein>
    <recommendedName>
        <fullName evidence="1">AMMECR1 domain-containing protein</fullName>
    </recommendedName>
</protein>
<evidence type="ECO:0000313" key="2">
    <source>
        <dbReference type="EMBL" id="AVD70767.1"/>
    </source>
</evidence>